<dbReference type="InterPro" id="IPR043138">
    <property type="entry name" value="GGT_lsub"/>
</dbReference>
<feature type="binding site" evidence="1">
    <location>
        <position position="534"/>
    </location>
    <ligand>
        <name>L-glutamate</name>
        <dbReference type="ChEBI" id="CHEBI:29985"/>
    </ligand>
</feature>
<keyword evidence="3" id="KW-0812">Transmembrane</keyword>
<evidence type="ECO:0000313" key="5">
    <source>
        <dbReference type="Proteomes" id="UP000215902"/>
    </source>
</evidence>
<dbReference type="GO" id="GO:0006751">
    <property type="term" value="P:glutathione catabolic process"/>
    <property type="evidence" value="ECO:0007669"/>
    <property type="project" value="InterPro"/>
</dbReference>
<dbReference type="SUPFAM" id="SSF56235">
    <property type="entry name" value="N-terminal nucleophile aminohydrolases (Ntn hydrolases)"/>
    <property type="match status" value="1"/>
</dbReference>
<dbReference type="PRINTS" id="PR01210">
    <property type="entry name" value="GGTRANSPTASE"/>
</dbReference>
<evidence type="ECO:0008006" key="6">
    <source>
        <dbReference type="Google" id="ProtNLM"/>
    </source>
</evidence>
<feature type="region of interest" description="Disordered" evidence="2">
    <location>
        <begin position="563"/>
        <end position="597"/>
    </location>
</feature>
<dbReference type="AlphaFoldDB" id="A0A267GSL4"/>
<keyword evidence="3" id="KW-0472">Membrane</keyword>
<feature type="compositionally biased region" description="Polar residues" evidence="2">
    <location>
        <begin position="46"/>
        <end position="55"/>
    </location>
</feature>
<evidence type="ECO:0000313" key="4">
    <source>
        <dbReference type="EMBL" id="PAA89010.1"/>
    </source>
</evidence>
<dbReference type="EMBL" id="NIVC01000168">
    <property type="protein sequence ID" value="PAA89010.1"/>
    <property type="molecule type" value="Genomic_DNA"/>
</dbReference>
<comment type="caution">
    <text evidence="4">The sequence shown here is derived from an EMBL/GenBank/DDBJ whole genome shotgun (WGS) entry which is preliminary data.</text>
</comment>
<sequence length="660" mass="68486">RTSANRQPASMSEGDKTNLVNQTDEGTDPNNAAGAAAIGADEPSSADKTASSSPLQRKLRCPPPRGMTLIVLVSVIFSAAVTLALILTIIFGEPQVQRLGAVAADTTEAGKCGLEMLTNGGSAVDAAVAAALCNAVIQYPITGLGGGGLMLVHSHRADKTTLFDFLETAPATVTAKSFAAAGGESRALKSALGAGVPGFARGLEVAHKRFGRLKWSSLFAPAIRLATSGFHMPADVHLLVANNAARLAGNPLLKRVYLTPSGAPKPTGTLITMPELAGALKFLRDQGANAMYSGSLSAQLLSTSSDNGGFLAQADLTGYKVQERTALVGHYRNFTIRTFPPPSSGGAYTLLLAQVLAGYPASSNDLSNSTGLLLHRFAEAAKFALGAVQSIGESSTALAADLSTPAYADRLRSRIADNRVFNADNSTAYAEQPWPQPNRPLQASSSLVAVDNDELYVSMETSINTPFAAGLTTSPNGILLNNALANFDLSGGSAGNYSNAPAGGRRPATLMSPSFAFNPRQRCGLRFAFGASNSTAVPSVTAWLAARLSDLSADTSVCPHVVSSRRKDSKRQPCLPLASTDKAPRVNPLLPPDHPVLESESRLPADIGKMLTAMGHKLVVQPNGLARAQLVAMDMYSLAADSDLPRSGAVAALLPQSGSS</sequence>
<dbReference type="InterPro" id="IPR029055">
    <property type="entry name" value="Ntn_hydrolases_N"/>
</dbReference>
<dbReference type="GO" id="GO:0005886">
    <property type="term" value="C:plasma membrane"/>
    <property type="evidence" value="ECO:0007669"/>
    <property type="project" value="TreeGrafter"/>
</dbReference>
<organism evidence="4 5">
    <name type="scientific">Macrostomum lignano</name>
    <dbReference type="NCBI Taxonomy" id="282301"/>
    <lineage>
        <taxon>Eukaryota</taxon>
        <taxon>Metazoa</taxon>
        <taxon>Spiralia</taxon>
        <taxon>Lophotrochozoa</taxon>
        <taxon>Platyhelminthes</taxon>
        <taxon>Rhabditophora</taxon>
        <taxon>Macrostomorpha</taxon>
        <taxon>Macrostomida</taxon>
        <taxon>Macrostomidae</taxon>
        <taxon>Macrostomum</taxon>
    </lineage>
</organism>
<dbReference type="InterPro" id="IPR000101">
    <property type="entry name" value="GGT_peptidase"/>
</dbReference>
<keyword evidence="3" id="KW-1133">Transmembrane helix</keyword>
<feature type="region of interest" description="Disordered" evidence="2">
    <location>
        <begin position="1"/>
        <end position="59"/>
    </location>
</feature>
<dbReference type="Pfam" id="PF01019">
    <property type="entry name" value="G_glu_transpept"/>
    <property type="match status" value="1"/>
</dbReference>
<evidence type="ECO:0000256" key="1">
    <source>
        <dbReference type="PIRSR" id="PIRSR600101-2"/>
    </source>
</evidence>
<dbReference type="InterPro" id="IPR043137">
    <property type="entry name" value="GGT_ssub_C"/>
</dbReference>
<dbReference type="Gene3D" id="3.60.20.40">
    <property type="match status" value="1"/>
</dbReference>
<evidence type="ECO:0000256" key="2">
    <source>
        <dbReference type="SAM" id="MobiDB-lite"/>
    </source>
</evidence>
<dbReference type="Gene3D" id="1.10.246.130">
    <property type="match status" value="1"/>
</dbReference>
<keyword evidence="5" id="KW-1185">Reference proteome</keyword>
<feature type="transmembrane region" description="Helical" evidence="3">
    <location>
        <begin position="67"/>
        <end position="91"/>
    </location>
</feature>
<dbReference type="GO" id="GO:0036374">
    <property type="term" value="F:glutathione hydrolase activity"/>
    <property type="evidence" value="ECO:0007669"/>
    <property type="project" value="InterPro"/>
</dbReference>
<evidence type="ECO:0000256" key="3">
    <source>
        <dbReference type="SAM" id="Phobius"/>
    </source>
</evidence>
<dbReference type="Proteomes" id="UP000215902">
    <property type="component" value="Unassembled WGS sequence"/>
</dbReference>
<dbReference type="STRING" id="282301.A0A267GSL4"/>
<feature type="binding site" evidence="1">
    <location>
        <begin position="462"/>
        <end position="464"/>
    </location>
    <ligand>
        <name>L-glutamate</name>
        <dbReference type="ChEBI" id="CHEBI:29985"/>
    </ligand>
</feature>
<proteinExistence type="predicted"/>
<feature type="compositionally biased region" description="Polar residues" evidence="2">
    <location>
        <begin position="18"/>
        <end position="30"/>
    </location>
</feature>
<name>A0A267GSL4_9PLAT</name>
<gene>
    <name evidence="4" type="ORF">BOX15_Mlig002957g1</name>
</gene>
<reference evidence="4 5" key="1">
    <citation type="submission" date="2017-06" db="EMBL/GenBank/DDBJ databases">
        <title>A platform for efficient transgenesis in Macrostomum lignano, a flatworm model organism for stem cell research.</title>
        <authorList>
            <person name="Berezikov E."/>
        </authorList>
    </citation>
    <scope>NUCLEOTIDE SEQUENCE [LARGE SCALE GENOMIC DNA]</scope>
    <source>
        <strain evidence="4">DV1</strain>
        <tissue evidence="4">Whole organism</tissue>
    </source>
</reference>
<accession>A0A267GSL4</accession>
<protein>
    <recommendedName>
        <fullName evidence="6">Gamma-glutamyltransferase</fullName>
    </recommendedName>
</protein>
<dbReference type="OrthoDB" id="1081007at2759"/>
<dbReference type="PANTHER" id="PTHR11686">
    <property type="entry name" value="GAMMA GLUTAMYL TRANSPEPTIDASE"/>
    <property type="match status" value="1"/>
</dbReference>
<feature type="non-terminal residue" evidence="4">
    <location>
        <position position="1"/>
    </location>
</feature>
<dbReference type="PANTHER" id="PTHR11686:SF54">
    <property type="entry name" value="GLUTATHIONE HYDROLASE 7"/>
    <property type="match status" value="1"/>
</dbReference>
<feature type="compositionally biased region" description="Polar residues" evidence="2">
    <location>
        <begin position="1"/>
        <end position="10"/>
    </location>
</feature>